<name>A0A5C3DZM8_9BASI</name>
<dbReference type="AlphaFoldDB" id="A0A5C3DZM8"/>
<evidence type="ECO:0000313" key="6">
    <source>
        <dbReference type="Proteomes" id="UP000324022"/>
    </source>
</evidence>
<dbReference type="GO" id="GO:0019205">
    <property type="term" value="F:nucleobase-containing compound kinase activity"/>
    <property type="evidence" value="ECO:0007669"/>
    <property type="project" value="InterPro"/>
</dbReference>
<organism evidence="5 6">
    <name type="scientific">Ustilago trichophora</name>
    <dbReference type="NCBI Taxonomy" id="86804"/>
    <lineage>
        <taxon>Eukaryota</taxon>
        <taxon>Fungi</taxon>
        <taxon>Dikarya</taxon>
        <taxon>Basidiomycota</taxon>
        <taxon>Ustilaginomycotina</taxon>
        <taxon>Ustilaginomycetes</taxon>
        <taxon>Ustilaginales</taxon>
        <taxon>Ustilaginaceae</taxon>
        <taxon>Ustilago</taxon>
    </lineage>
</organism>
<keyword evidence="1" id="KW-0808">Transferase</keyword>
<dbReference type="EMBL" id="OOIN01000004">
    <property type="protein sequence ID" value="SPO22741.1"/>
    <property type="molecule type" value="Genomic_DNA"/>
</dbReference>
<evidence type="ECO:0000256" key="3">
    <source>
        <dbReference type="ARBA" id="ARBA00022777"/>
    </source>
</evidence>
<evidence type="ECO:0000256" key="4">
    <source>
        <dbReference type="SAM" id="MobiDB-lite"/>
    </source>
</evidence>
<reference evidence="5 6" key="1">
    <citation type="submission" date="2018-03" db="EMBL/GenBank/DDBJ databases">
        <authorList>
            <person name="Guldener U."/>
        </authorList>
    </citation>
    <scope>NUCLEOTIDE SEQUENCE [LARGE SCALE GENOMIC DNA]</scope>
    <source>
        <strain evidence="5 6">NBRC100155</strain>
    </source>
</reference>
<evidence type="ECO:0000256" key="2">
    <source>
        <dbReference type="ARBA" id="ARBA00022741"/>
    </source>
</evidence>
<dbReference type="SUPFAM" id="SSF52540">
    <property type="entry name" value="P-loop containing nucleoside triphosphate hydrolases"/>
    <property type="match status" value="1"/>
</dbReference>
<dbReference type="InterPro" id="IPR027417">
    <property type="entry name" value="P-loop_NTPase"/>
</dbReference>
<proteinExistence type="predicted"/>
<evidence type="ECO:0000256" key="1">
    <source>
        <dbReference type="ARBA" id="ARBA00022679"/>
    </source>
</evidence>
<dbReference type="OrthoDB" id="2548520at2759"/>
<feature type="region of interest" description="Disordered" evidence="4">
    <location>
        <begin position="96"/>
        <end position="115"/>
    </location>
</feature>
<accession>A0A5C3DZM8</accession>
<dbReference type="GO" id="GO:0005524">
    <property type="term" value="F:ATP binding"/>
    <property type="evidence" value="ECO:0007669"/>
    <property type="project" value="InterPro"/>
</dbReference>
<dbReference type="Gene3D" id="3.40.50.300">
    <property type="entry name" value="P-loop containing nucleotide triphosphate hydrolases"/>
    <property type="match status" value="1"/>
</dbReference>
<protein>
    <submittedName>
        <fullName evidence="5">Uncharacterized protein</fullName>
    </submittedName>
</protein>
<dbReference type="InterPro" id="IPR000850">
    <property type="entry name" value="Adenylat/UMP-CMP_kin"/>
</dbReference>
<evidence type="ECO:0000313" key="5">
    <source>
        <dbReference type="EMBL" id="SPO22741.1"/>
    </source>
</evidence>
<keyword evidence="3" id="KW-0418">Kinase</keyword>
<sequence>MMQRFLSTSARRGCAMGDQRVASRVPRLACKLPPAASASQINSSANSFVQPGTSSADTYTSRRSISEAFGILAGSTASARTGLRSRHASTWSCAAAGPSRSFSSSTPSQDLKQDAKDRLVEEGKKFAKEKVSAKLNAEDTKQQAKDLSSSTSKILFAALAVAGAAYLLVGGQTHAEEARKPNDTKASGSGPKYSKDQVTLLCLVGPSLSGKTTQAKRLLNRFSSELDDIIQPSSLDELSSILASRTSSNKRTSLILDNFPTTLEDAQRIEKEIVPIFCFSFYDLPLKDFEARLPKSSDEKDRKEKVEEFKKYTDKLEPLVKKYRDQGNIYEISADWDSADEVWEQVEAKTEQILELRERGDL</sequence>
<dbReference type="GO" id="GO:0006139">
    <property type="term" value="P:nucleobase-containing compound metabolic process"/>
    <property type="evidence" value="ECO:0007669"/>
    <property type="project" value="InterPro"/>
</dbReference>
<dbReference type="PANTHER" id="PTHR23359">
    <property type="entry name" value="NUCLEOTIDE KINASE"/>
    <property type="match status" value="1"/>
</dbReference>
<dbReference type="Proteomes" id="UP000324022">
    <property type="component" value="Unassembled WGS sequence"/>
</dbReference>
<gene>
    <name evidence="5" type="ORF">UTRI_01419</name>
</gene>
<keyword evidence="6" id="KW-1185">Reference proteome</keyword>
<keyword evidence="2" id="KW-0547">Nucleotide-binding</keyword>
<feature type="compositionally biased region" description="Low complexity" evidence="4">
    <location>
        <begin position="99"/>
        <end position="108"/>
    </location>
</feature>